<evidence type="ECO:0000313" key="2">
    <source>
        <dbReference type="EMBL" id="KAJ5184044.1"/>
    </source>
</evidence>
<proteinExistence type="predicted"/>
<sequence length="283" mass="32355">MHYRCNHGWCIDLVALEFDRVLEQLLGLARFDPPAFHGNPRKNCHSQRTTGLIWDVTRSRILPFGISQPVFFTSLPVKFDCVVDPPDLLVLRKFNEVNEEVVFLQDFAEKRTKQSSSVIFFDLGLEVLFVHSVVHFFGDPFPALKHLPDVARAGVFAFHSLHQAISSLVEDSHGFVFKVYARIPLDVGFLGIFLQGIKVRFKPLRIRCEDTRCDNQTHHIGTMFSHSVFELLHGCLLGFSFGRFAFFCGVATFLGTFSFVAGRCRFFSFRSGAFAFLRWLFAF</sequence>
<dbReference type="Proteomes" id="UP001146351">
    <property type="component" value="Unassembled WGS sequence"/>
</dbReference>
<protein>
    <submittedName>
        <fullName evidence="2">Uncharacterized protein</fullName>
    </submittedName>
</protein>
<evidence type="ECO:0000313" key="3">
    <source>
        <dbReference type="Proteomes" id="UP001146351"/>
    </source>
</evidence>
<dbReference type="AlphaFoldDB" id="A0A9W9M0H8"/>
<gene>
    <name evidence="2" type="ORF">N7492_001660</name>
</gene>
<comment type="caution">
    <text evidence="2">The sequence shown here is derived from an EMBL/GenBank/DDBJ whole genome shotgun (WGS) entry which is preliminary data.</text>
</comment>
<reference evidence="2" key="1">
    <citation type="submission" date="2022-11" db="EMBL/GenBank/DDBJ databases">
        <authorList>
            <person name="Petersen C."/>
        </authorList>
    </citation>
    <scope>NUCLEOTIDE SEQUENCE</scope>
    <source>
        <strain evidence="2">IBT 21917</strain>
    </source>
</reference>
<keyword evidence="1" id="KW-0812">Transmembrane</keyword>
<feature type="transmembrane region" description="Helical" evidence="1">
    <location>
        <begin position="118"/>
        <end position="138"/>
    </location>
</feature>
<feature type="transmembrane region" description="Helical" evidence="1">
    <location>
        <begin position="241"/>
        <end position="261"/>
    </location>
</feature>
<accession>A0A9W9M0H8</accession>
<name>A0A9W9M0H8_9EURO</name>
<reference evidence="2" key="2">
    <citation type="journal article" date="2023" name="IMA Fungus">
        <title>Comparative genomic study of the Penicillium genus elucidates a diverse pangenome and 15 lateral gene transfer events.</title>
        <authorList>
            <person name="Petersen C."/>
            <person name="Sorensen T."/>
            <person name="Nielsen M.R."/>
            <person name="Sondergaard T.E."/>
            <person name="Sorensen J.L."/>
            <person name="Fitzpatrick D.A."/>
            <person name="Frisvad J.C."/>
            <person name="Nielsen K.L."/>
        </authorList>
    </citation>
    <scope>NUCLEOTIDE SEQUENCE</scope>
    <source>
        <strain evidence="2">IBT 21917</strain>
    </source>
</reference>
<keyword evidence="1" id="KW-0472">Membrane</keyword>
<keyword evidence="3" id="KW-1185">Reference proteome</keyword>
<evidence type="ECO:0000256" key="1">
    <source>
        <dbReference type="SAM" id="Phobius"/>
    </source>
</evidence>
<organism evidence="2 3">
    <name type="scientific">Penicillium capsulatum</name>
    <dbReference type="NCBI Taxonomy" id="69766"/>
    <lineage>
        <taxon>Eukaryota</taxon>
        <taxon>Fungi</taxon>
        <taxon>Dikarya</taxon>
        <taxon>Ascomycota</taxon>
        <taxon>Pezizomycotina</taxon>
        <taxon>Eurotiomycetes</taxon>
        <taxon>Eurotiomycetidae</taxon>
        <taxon>Eurotiales</taxon>
        <taxon>Aspergillaceae</taxon>
        <taxon>Penicillium</taxon>
    </lineage>
</organism>
<keyword evidence="1" id="KW-1133">Transmembrane helix</keyword>
<dbReference type="EMBL" id="JAPQKO010000001">
    <property type="protein sequence ID" value="KAJ5184044.1"/>
    <property type="molecule type" value="Genomic_DNA"/>
</dbReference>